<evidence type="ECO:0008006" key="3">
    <source>
        <dbReference type="Google" id="ProtNLM"/>
    </source>
</evidence>
<dbReference type="OrthoDB" id="9814421at2"/>
<name>A0A2T9JH72_9CAUL</name>
<keyword evidence="2" id="KW-1185">Reference proteome</keyword>
<comment type="caution">
    <text evidence="1">The sequence shown here is derived from an EMBL/GenBank/DDBJ whole genome shotgun (WGS) entry which is preliminary data.</text>
</comment>
<dbReference type="InterPro" id="IPR011660">
    <property type="entry name" value="VapB-like"/>
</dbReference>
<accession>A0A2T9JH72</accession>
<gene>
    <name evidence="1" type="ORF">DDF67_22475</name>
</gene>
<sequence length="86" mass="9850">MGMVIHDEETLRMAQELADRKGLSLHDVFAQAVRAELDRMPPRRRPKTREEKLAFIAELQARSAALPVLDPRTPEELLYDEDGLPK</sequence>
<proteinExistence type="predicted"/>
<reference evidence="1 2" key="1">
    <citation type="submission" date="2018-04" db="EMBL/GenBank/DDBJ databases">
        <title>The genome sequence of Caulobacter sp. 744.</title>
        <authorList>
            <person name="Gao J."/>
            <person name="Sun J."/>
        </authorList>
    </citation>
    <scope>NUCLEOTIDE SEQUENCE [LARGE SCALE GENOMIC DNA]</scope>
    <source>
        <strain evidence="1 2">774</strain>
    </source>
</reference>
<dbReference type="Proteomes" id="UP000245073">
    <property type="component" value="Unassembled WGS sequence"/>
</dbReference>
<organism evidence="1 2">
    <name type="scientific">Caulobacter endophyticus</name>
    <dbReference type="NCBI Taxonomy" id="2172652"/>
    <lineage>
        <taxon>Bacteria</taxon>
        <taxon>Pseudomonadati</taxon>
        <taxon>Pseudomonadota</taxon>
        <taxon>Alphaproteobacteria</taxon>
        <taxon>Caulobacterales</taxon>
        <taxon>Caulobacteraceae</taxon>
        <taxon>Caulobacter</taxon>
    </lineage>
</organism>
<evidence type="ECO:0000313" key="2">
    <source>
        <dbReference type="Proteomes" id="UP000245073"/>
    </source>
</evidence>
<evidence type="ECO:0000313" key="1">
    <source>
        <dbReference type="EMBL" id="PVM83050.1"/>
    </source>
</evidence>
<protein>
    <recommendedName>
        <fullName evidence="3">Antitoxin VapB</fullName>
    </recommendedName>
</protein>
<dbReference type="AlphaFoldDB" id="A0A2T9JH72"/>
<dbReference type="Pfam" id="PF07704">
    <property type="entry name" value="PSK_trans_fac"/>
    <property type="match status" value="1"/>
</dbReference>
<dbReference type="RefSeq" id="WP_109455015.1">
    <property type="nucleotide sequence ID" value="NZ_QDKQ01000071.1"/>
</dbReference>
<dbReference type="EMBL" id="QDKQ01000071">
    <property type="protein sequence ID" value="PVM83050.1"/>
    <property type="molecule type" value="Genomic_DNA"/>
</dbReference>